<dbReference type="EMBL" id="CP022752">
    <property type="protein sequence ID" value="ASU77970.1"/>
    <property type="molecule type" value="Genomic_DNA"/>
</dbReference>
<dbReference type="PRINTS" id="PR00598">
    <property type="entry name" value="HTHMARR"/>
</dbReference>
<dbReference type="AlphaFoldDB" id="A0A099D0I2"/>
<dbReference type="SMART" id="SM00347">
    <property type="entry name" value="HTH_MARR"/>
    <property type="match status" value="1"/>
</dbReference>
<reference evidence="4 5" key="1">
    <citation type="journal article" date="2014" name="PLoS ONE">
        <title>Identification and Characterization of a New Erythromycin Biosynthetic Gene Cluster in Actinopolyspora erythraea YIM90600, a Novel Erythronolide-Producing Halophilic Actinomycete Isolated from Salt Field.</title>
        <authorList>
            <person name="Chen D."/>
            <person name="Feng J."/>
            <person name="Huang L."/>
            <person name="Zhang Q."/>
            <person name="Wu J."/>
            <person name="Zhu X."/>
            <person name="Duan Y."/>
            <person name="Xu Z."/>
        </authorList>
    </citation>
    <scope>NUCLEOTIDE SEQUENCE [LARGE SCALE GENOMIC DNA]</scope>
    <source>
        <strain evidence="4 5">YIM90600</strain>
    </source>
</reference>
<name>A0A099D0I2_9ACTN</name>
<dbReference type="Proteomes" id="UP000215043">
    <property type="component" value="Chromosome"/>
</dbReference>
<dbReference type="Gene3D" id="1.10.10.10">
    <property type="entry name" value="Winged helix-like DNA-binding domain superfamily/Winged helix DNA-binding domain"/>
    <property type="match status" value="1"/>
</dbReference>
<evidence type="ECO:0000256" key="1">
    <source>
        <dbReference type="SAM" id="MobiDB-lite"/>
    </source>
</evidence>
<organism evidence="3 6">
    <name type="scientific">Actinopolyspora erythraea</name>
    <dbReference type="NCBI Taxonomy" id="414996"/>
    <lineage>
        <taxon>Bacteria</taxon>
        <taxon>Bacillati</taxon>
        <taxon>Actinomycetota</taxon>
        <taxon>Actinomycetes</taxon>
        <taxon>Actinopolysporales</taxon>
        <taxon>Actinopolysporaceae</taxon>
        <taxon>Actinopolyspora</taxon>
    </lineage>
</organism>
<evidence type="ECO:0000313" key="6">
    <source>
        <dbReference type="Proteomes" id="UP000215043"/>
    </source>
</evidence>
<dbReference type="HOGENOM" id="CLU_083287_22_1_11"/>
<evidence type="ECO:0000313" key="4">
    <source>
        <dbReference type="EMBL" id="KGI79733.1"/>
    </source>
</evidence>
<reference evidence="3 6" key="2">
    <citation type="submission" date="2017-08" db="EMBL/GenBank/DDBJ databases">
        <title>The complete genome sequence of moderately halophilic actinomycete Actinopolyspora erythraea YIM 90600, the producer of novel erythromycin, novel actinopolysporins A-C and tubercidin.</title>
        <authorList>
            <person name="Yin M."/>
            <person name="Tang S."/>
        </authorList>
    </citation>
    <scope>NUCLEOTIDE SEQUENCE [LARGE SCALE GENOMIC DNA]</scope>
    <source>
        <strain evidence="3 6">YIM 90600</strain>
    </source>
</reference>
<protein>
    <submittedName>
        <fullName evidence="3">MarR family transcriptional regulator</fullName>
    </submittedName>
</protein>
<dbReference type="PANTHER" id="PTHR33164:SF94">
    <property type="entry name" value="TRANSCRIPTIONAL REGULATORY PROTEIN-RELATED"/>
    <property type="match status" value="1"/>
</dbReference>
<dbReference type="SUPFAM" id="SSF46785">
    <property type="entry name" value="Winged helix' DNA-binding domain"/>
    <property type="match status" value="1"/>
</dbReference>
<feature type="domain" description="HTH marR-type" evidence="2">
    <location>
        <begin position="12"/>
        <end position="146"/>
    </location>
</feature>
<dbReference type="PROSITE" id="PS50995">
    <property type="entry name" value="HTH_MARR_2"/>
    <property type="match status" value="1"/>
</dbReference>
<dbReference type="eggNOG" id="COG1846">
    <property type="taxonomic scope" value="Bacteria"/>
</dbReference>
<dbReference type="KEGG" id="aey:CDG81_06215"/>
<dbReference type="PANTHER" id="PTHR33164">
    <property type="entry name" value="TRANSCRIPTIONAL REGULATOR, MARR FAMILY"/>
    <property type="match status" value="1"/>
</dbReference>
<evidence type="ECO:0000313" key="5">
    <source>
        <dbReference type="Proteomes" id="UP000029737"/>
    </source>
</evidence>
<dbReference type="GO" id="GO:0006950">
    <property type="term" value="P:response to stress"/>
    <property type="evidence" value="ECO:0007669"/>
    <property type="project" value="TreeGrafter"/>
</dbReference>
<keyword evidence="5" id="KW-1185">Reference proteome</keyword>
<dbReference type="InterPro" id="IPR039422">
    <property type="entry name" value="MarR/SlyA-like"/>
</dbReference>
<accession>A0A099D0I2</accession>
<dbReference type="RefSeq" id="WP_043577356.1">
    <property type="nucleotide sequence ID" value="NZ_CP022752.1"/>
</dbReference>
<dbReference type="OrthoDB" id="3573114at2"/>
<dbReference type="InterPro" id="IPR036390">
    <property type="entry name" value="WH_DNA-bd_sf"/>
</dbReference>
<dbReference type="InterPro" id="IPR036388">
    <property type="entry name" value="WH-like_DNA-bd_sf"/>
</dbReference>
<dbReference type="EMBL" id="JPMV01000039">
    <property type="protein sequence ID" value="KGI79733.1"/>
    <property type="molecule type" value="Genomic_DNA"/>
</dbReference>
<dbReference type="Pfam" id="PF01047">
    <property type="entry name" value="MarR"/>
    <property type="match status" value="1"/>
</dbReference>
<gene>
    <name evidence="3" type="ORF">CDG81_06215</name>
    <name evidence="4" type="ORF">IL38_21240</name>
</gene>
<feature type="region of interest" description="Disordered" evidence="1">
    <location>
        <begin position="145"/>
        <end position="166"/>
    </location>
</feature>
<sequence length="166" mass="17824">MSEEKPPNGGEVDAITEAVLTASRLLVGVSAKSVAAVAGPITLPQFRLLVALGSRGPLKLVSLAEMLGVNPSTATRTVDRLVTAGWAQRNSNPDSRREITVSLTDAGRDLVDRVTEYRRNEISAIVERIPHEDRAGLVRALQAFTEAGEEPPPRASPYDAGLTEWQ</sequence>
<evidence type="ECO:0000259" key="2">
    <source>
        <dbReference type="PROSITE" id="PS50995"/>
    </source>
</evidence>
<evidence type="ECO:0000313" key="3">
    <source>
        <dbReference type="EMBL" id="ASU77970.1"/>
    </source>
</evidence>
<dbReference type="GO" id="GO:0003700">
    <property type="term" value="F:DNA-binding transcription factor activity"/>
    <property type="evidence" value="ECO:0007669"/>
    <property type="project" value="InterPro"/>
</dbReference>
<dbReference type="InterPro" id="IPR000835">
    <property type="entry name" value="HTH_MarR-typ"/>
</dbReference>
<dbReference type="Proteomes" id="UP000029737">
    <property type="component" value="Unassembled WGS sequence"/>
</dbReference>
<proteinExistence type="predicted"/>